<dbReference type="Gene3D" id="1.10.340.70">
    <property type="match status" value="1"/>
</dbReference>
<dbReference type="InterPro" id="IPR041588">
    <property type="entry name" value="Integrase_H2C2"/>
</dbReference>
<name>A0A9Q3EY04_9BASI</name>
<dbReference type="EMBL" id="AVOT02033361">
    <property type="protein sequence ID" value="MBW0527248.1"/>
    <property type="molecule type" value="Genomic_DNA"/>
</dbReference>
<dbReference type="InterPro" id="IPR050951">
    <property type="entry name" value="Retrovirus_Pol_polyprotein"/>
</dbReference>
<evidence type="ECO:0000259" key="1">
    <source>
        <dbReference type="Pfam" id="PF17921"/>
    </source>
</evidence>
<feature type="domain" description="Integrase zinc-binding" evidence="1">
    <location>
        <begin position="79"/>
        <end position="135"/>
    </location>
</feature>
<reference evidence="2" key="1">
    <citation type="submission" date="2021-03" db="EMBL/GenBank/DDBJ databases">
        <title>Draft genome sequence of rust myrtle Austropuccinia psidii MF-1, a brazilian biotype.</title>
        <authorList>
            <person name="Quecine M.C."/>
            <person name="Pachon D.M.R."/>
            <person name="Bonatelli M.L."/>
            <person name="Correr F.H."/>
            <person name="Franceschini L.M."/>
            <person name="Leite T.F."/>
            <person name="Margarido G.R.A."/>
            <person name="Almeida C.A."/>
            <person name="Ferrarezi J.A."/>
            <person name="Labate C.A."/>
        </authorList>
    </citation>
    <scope>NUCLEOTIDE SEQUENCE</scope>
    <source>
        <strain evidence="2">MF-1</strain>
    </source>
</reference>
<evidence type="ECO:0000313" key="2">
    <source>
        <dbReference type="EMBL" id="MBW0527248.1"/>
    </source>
</evidence>
<organism evidence="2 3">
    <name type="scientific">Austropuccinia psidii MF-1</name>
    <dbReference type="NCBI Taxonomy" id="1389203"/>
    <lineage>
        <taxon>Eukaryota</taxon>
        <taxon>Fungi</taxon>
        <taxon>Dikarya</taxon>
        <taxon>Basidiomycota</taxon>
        <taxon>Pucciniomycotina</taxon>
        <taxon>Pucciniomycetes</taxon>
        <taxon>Pucciniales</taxon>
        <taxon>Sphaerophragmiaceae</taxon>
        <taxon>Austropuccinia</taxon>
    </lineage>
</organism>
<accession>A0A9Q3EY04</accession>
<keyword evidence="3" id="KW-1185">Reference proteome</keyword>
<dbReference type="Pfam" id="PF17921">
    <property type="entry name" value="Integrase_H2C2"/>
    <property type="match status" value="1"/>
</dbReference>
<dbReference type="Proteomes" id="UP000765509">
    <property type="component" value="Unassembled WGS sequence"/>
</dbReference>
<dbReference type="PANTHER" id="PTHR37984:SF15">
    <property type="entry name" value="INTEGRASE CATALYTIC DOMAIN-CONTAINING PROTEIN"/>
    <property type="match status" value="1"/>
</dbReference>
<dbReference type="AlphaFoldDB" id="A0A9Q3EY04"/>
<proteinExistence type="predicted"/>
<sequence>MYFQQLINQGEVETIQYFEFKVDCLSNLIDSIQNKLWQYCQYRRMLQELGIGRFLQDHSLDLSYQLPSLKDWVVVPNDSTIKLSIIQKHNYSPLAGHLGQEKTLKIVKHDSHWSGMTQFIKDYVSSCQQCSRNKNIHHKKFGPLNPLPVPNGPWICHSTSTVKFF</sequence>
<protein>
    <recommendedName>
        <fullName evidence="1">Integrase zinc-binding domain-containing protein</fullName>
    </recommendedName>
</protein>
<dbReference type="PANTHER" id="PTHR37984">
    <property type="entry name" value="PROTEIN CBG26694"/>
    <property type="match status" value="1"/>
</dbReference>
<comment type="caution">
    <text evidence="2">The sequence shown here is derived from an EMBL/GenBank/DDBJ whole genome shotgun (WGS) entry which is preliminary data.</text>
</comment>
<evidence type="ECO:0000313" key="3">
    <source>
        <dbReference type="Proteomes" id="UP000765509"/>
    </source>
</evidence>
<gene>
    <name evidence="2" type="ORF">O181_066963</name>
</gene>